<dbReference type="GO" id="GO:0048038">
    <property type="term" value="F:quinone binding"/>
    <property type="evidence" value="ECO:0007669"/>
    <property type="project" value="UniProtKB-KW"/>
</dbReference>
<dbReference type="GO" id="GO:0008137">
    <property type="term" value="F:NADH dehydrogenase (ubiquinone) activity"/>
    <property type="evidence" value="ECO:0007669"/>
    <property type="project" value="InterPro"/>
</dbReference>
<evidence type="ECO:0000256" key="8">
    <source>
        <dbReference type="ARBA" id="ARBA00022989"/>
    </source>
</evidence>
<accession>A0A1H5T989</accession>
<evidence type="ECO:0000256" key="10">
    <source>
        <dbReference type="ARBA" id="ARBA00023136"/>
    </source>
</evidence>
<keyword evidence="7 11" id="KW-1278">Translocase</keyword>
<comment type="subcellular location">
    <subcellularLocation>
        <location evidence="11 12">Cell membrane</location>
        <topology evidence="11 12">Multi-pass membrane protein</topology>
    </subcellularLocation>
    <subcellularLocation>
        <location evidence="1">Membrane</location>
        <topology evidence="1">Multi-pass membrane protein</topology>
    </subcellularLocation>
</comment>
<evidence type="ECO:0000256" key="3">
    <source>
        <dbReference type="ARBA" id="ARBA00022448"/>
    </source>
</evidence>
<keyword evidence="14" id="KW-1185">Reference proteome</keyword>
<feature type="transmembrane region" description="Helical" evidence="11">
    <location>
        <begin position="119"/>
        <end position="143"/>
    </location>
</feature>
<dbReference type="EMBL" id="FNVA01000001">
    <property type="protein sequence ID" value="SEF59346.1"/>
    <property type="molecule type" value="Genomic_DNA"/>
</dbReference>
<evidence type="ECO:0000256" key="4">
    <source>
        <dbReference type="ARBA" id="ARBA00022475"/>
    </source>
</evidence>
<evidence type="ECO:0000256" key="6">
    <source>
        <dbReference type="ARBA" id="ARBA00022719"/>
    </source>
</evidence>
<dbReference type="InterPro" id="IPR038430">
    <property type="entry name" value="NDAH_ubi_oxred_su3_sf"/>
</dbReference>
<dbReference type="GO" id="GO:0005886">
    <property type="term" value="C:plasma membrane"/>
    <property type="evidence" value="ECO:0007669"/>
    <property type="project" value="UniProtKB-SubCell"/>
</dbReference>
<keyword evidence="11 13" id="KW-0830">Ubiquinone</keyword>
<keyword evidence="10 11" id="KW-0472">Membrane</keyword>
<evidence type="ECO:0000256" key="12">
    <source>
        <dbReference type="RuleBase" id="RU003639"/>
    </source>
</evidence>
<dbReference type="GO" id="GO:0050136">
    <property type="term" value="F:NADH dehydrogenase (quinone) (non-electrogenic) activity"/>
    <property type="evidence" value="ECO:0007669"/>
    <property type="project" value="UniProtKB-UniRule"/>
</dbReference>
<dbReference type="Gene3D" id="1.20.58.1610">
    <property type="entry name" value="NADH:ubiquinone/plastoquinone oxidoreductase, chain 3"/>
    <property type="match status" value="1"/>
</dbReference>
<evidence type="ECO:0000313" key="13">
    <source>
        <dbReference type="EMBL" id="SEF59346.1"/>
    </source>
</evidence>
<dbReference type="Proteomes" id="UP000236728">
    <property type="component" value="Unassembled WGS sequence"/>
</dbReference>
<proteinExistence type="inferred from homology"/>
<dbReference type="InterPro" id="IPR000440">
    <property type="entry name" value="NADH_UbQ/plastoQ_OxRdtase_su3"/>
</dbReference>
<organism evidence="13 14">
    <name type="scientific">Bryocella elongata</name>
    <dbReference type="NCBI Taxonomy" id="863522"/>
    <lineage>
        <taxon>Bacteria</taxon>
        <taxon>Pseudomonadati</taxon>
        <taxon>Acidobacteriota</taxon>
        <taxon>Terriglobia</taxon>
        <taxon>Terriglobales</taxon>
        <taxon>Acidobacteriaceae</taxon>
        <taxon>Bryocella</taxon>
    </lineage>
</organism>
<dbReference type="HAMAP" id="MF_01394">
    <property type="entry name" value="NDH1_NuoA"/>
    <property type="match status" value="1"/>
</dbReference>
<dbReference type="EC" id="7.1.1.-" evidence="11"/>
<name>A0A1H5T989_9BACT</name>
<keyword evidence="5 11" id="KW-0812">Transmembrane</keyword>
<dbReference type="GO" id="GO:0030964">
    <property type="term" value="C:NADH dehydrogenase complex"/>
    <property type="evidence" value="ECO:0007669"/>
    <property type="project" value="TreeGrafter"/>
</dbReference>
<keyword evidence="4 11" id="KW-1003">Cell membrane</keyword>
<dbReference type="PANTHER" id="PTHR11058:SF22">
    <property type="entry name" value="NADH-QUINONE OXIDOREDUCTASE SUBUNIT A"/>
    <property type="match status" value="1"/>
</dbReference>
<protein>
    <recommendedName>
        <fullName evidence="11">NADH-quinone oxidoreductase subunit A</fullName>
        <ecNumber evidence="11">7.1.1.-</ecNumber>
    </recommendedName>
    <alternativeName>
        <fullName evidence="11">NADH dehydrogenase I subunit A</fullName>
    </alternativeName>
    <alternativeName>
        <fullName evidence="11">NDH-1 subunit A</fullName>
    </alternativeName>
    <alternativeName>
        <fullName evidence="11">NUO1</fullName>
    </alternativeName>
</protein>
<comment type="subunit">
    <text evidence="11">NDH-1 is composed of 14 different subunits. Subunits NuoA, H, J, K, L, M, N constitute the membrane sector of the complex.</text>
</comment>
<feature type="transmembrane region" description="Helical" evidence="11">
    <location>
        <begin position="155"/>
        <end position="175"/>
    </location>
</feature>
<evidence type="ECO:0000313" key="14">
    <source>
        <dbReference type="Proteomes" id="UP000236728"/>
    </source>
</evidence>
<sequence length="189" mass="21143">MVLGALEGVYSLHDPPDSARHTRHSPATLFALSALTLDAPAPTLNLSMTAQNPIPYNAPYLWQYIPLALQVLVALGAACGMVAVSYFIGKHKRSRVKLEPYECGMDPVGDARGRYSVRFYMVAMLFILFDVEAVFMLPWAVIYRQLPAITGSRMFGFWEMLVYLGFVAVGLFYVWKKGILNWSNDKADL</sequence>
<reference evidence="13 14" key="1">
    <citation type="submission" date="2016-10" db="EMBL/GenBank/DDBJ databases">
        <authorList>
            <person name="de Groot N.N."/>
        </authorList>
    </citation>
    <scope>NUCLEOTIDE SEQUENCE [LARGE SCALE GENOMIC DNA]</scope>
    <source>
        <strain evidence="13 14">DSM 22489</strain>
    </source>
</reference>
<evidence type="ECO:0000256" key="2">
    <source>
        <dbReference type="ARBA" id="ARBA00008472"/>
    </source>
</evidence>
<dbReference type="Pfam" id="PF00507">
    <property type="entry name" value="Oxidored_q4"/>
    <property type="match status" value="1"/>
</dbReference>
<dbReference type="InterPro" id="IPR023043">
    <property type="entry name" value="NAD(P)H_OxRDtase_bac/plastid"/>
</dbReference>
<keyword evidence="9 11" id="KW-0520">NAD</keyword>
<dbReference type="AlphaFoldDB" id="A0A1H5T989"/>
<keyword evidence="3 11" id="KW-0813">Transport</keyword>
<evidence type="ECO:0000256" key="1">
    <source>
        <dbReference type="ARBA" id="ARBA00004141"/>
    </source>
</evidence>
<evidence type="ECO:0000256" key="5">
    <source>
        <dbReference type="ARBA" id="ARBA00022692"/>
    </source>
</evidence>
<gene>
    <name evidence="11" type="primary">nuoA</name>
    <name evidence="13" type="ORF">SAMN05421819_0524</name>
</gene>
<evidence type="ECO:0000256" key="11">
    <source>
        <dbReference type="HAMAP-Rule" id="MF_01394"/>
    </source>
</evidence>
<dbReference type="PANTHER" id="PTHR11058">
    <property type="entry name" value="NADH-UBIQUINONE OXIDOREDUCTASE CHAIN 3"/>
    <property type="match status" value="1"/>
</dbReference>
<evidence type="ECO:0000256" key="9">
    <source>
        <dbReference type="ARBA" id="ARBA00023027"/>
    </source>
</evidence>
<feature type="transmembrane region" description="Helical" evidence="11">
    <location>
        <begin position="64"/>
        <end position="88"/>
    </location>
</feature>
<keyword evidence="8 11" id="KW-1133">Transmembrane helix</keyword>
<comment type="function">
    <text evidence="11">NDH-1 shuttles electrons from NADH, via FMN and iron-sulfur (Fe-S) centers, to quinones in the respiratory chain. The immediate electron acceptor for the enzyme in this species is believed to be ubiquinone. Couples the redox reaction to proton translocation (for every two electrons transferred, four hydrogen ions are translocated across the cytoplasmic membrane), and thus conserves the redox energy in a proton gradient.</text>
</comment>
<evidence type="ECO:0000256" key="7">
    <source>
        <dbReference type="ARBA" id="ARBA00022967"/>
    </source>
</evidence>
<comment type="catalytic activity">
    <reaction evidence="11 12">
        <text>a quinone + NADH + 5 H(+)(in) = a quinol + NAD(+) + 4 H(+)(out)</text>
        <dbReference type="Rhea" id="RHEA:57888"/>
        <dbReference type="ChEBI" id="CHEBI:15378"/>
        <dbReference type="ChEBI" id="CHEBI:24646"/>
        <dbReference type="ChEBI" id="CHEBI:57540"/>
        <dbReference type="ChEBI" id="CHEBI:57945"/>
        <dbReference type="ChEBI" id="CHEBI:132124"/>
    </reaction>
</comment>
<keyword evidence="6 11" id="KW-0874">Quinone</keyword>
<comment type="similarity">
    <text evidence="2 11 12">Belongs to the complex I subunit 3 family.</text>
</comment>